<sequence>MAYVWKGNEGEVLICQGYGLANVENNVPNTPQTKYRIGSITKRVYSNCYFAIARTGSSFRTGYYRSLPSWLPQW</sequence>
<organism evidence="1 2">
    <name type="scientific">Laceyella sacchari</name>
    <name type="common">Thermoactinomyces thalpophilus</name>
    <dbReference type="NCBI Taxonomy" id="37482"/>
    <lineage>
        <taxon>Bacteria</taxon>
        <taxon>Bacillati</taxon>
        <taxon>Bacillota</taxon>
        <taxon>Bacilli</taxon>
        <taxon>Bacillales</taxon>
        <taxon>Thermoactinomycetaceae</taxon>
        <taxon>Laceyella</taxon>
    </lineage>
</organism>
<keyword evidence="2" id="KW-1185">Reference proteome</keyword>
<protein>
    <submittedName>
        <fullName evidence="1">Beta-lactamase family protein</fullName>
    </submittedName>
</protein>
<name>A0ABY5TYQ2_LACSH</name>
<reference evidence="1" key="1">
    <citation type="submission" date="2022-08" db="EMBL/GenBank/DDBJ databases">
        <title>The complete genome sequence of the thermophilic bacterium Laceyella sacchari FBKL4.010 reveals the basis for tetramethylpyrazine biosynthesis in Moutai-flavor Daqu.</title>
        <authorList>
            <person name="Li D."/>
            <person name="Huang W."/>
            <person name="Wang C."/>
            <person name="Qiu S."/>
        </authorList>
    </citation>
    <scope>NUCLEOTIDE SEQUENCE</scope>
    <source>
        <strain evidence="1">FBKL4.014</strain>
    </source>
</reference>
<evidence type="ECO:0000313" key="2">
    <source>
        <dbReference type="Proteomes" id="UP001058650"/>
    </source>
</evidence>
<gene>
    <name evidence="1" type="ORF">NYR52_08835</name>
</gene>
<dbReference type="InterPro" id="IPR012338">
    <property type="entry name" value="Beta-lactam/transpept-like"/>
</dbReference>
<dbReference type="Proteomes" id="UP001058650">
    <property type="component" value="Chromosome"/>
</dbReference>
<proteinExistence type="predicted"/>
<accession>A0ABY5TYQ2</accession>
<dbReference type="Gene3D" id="3.40.710.10">
    <property type="entry name" value="DD-peptidase/beta-lactamase superfamily"/>
    <property type="match status" value="1"/>
</dbReference>
<dbReference type="SUPFAM" id="SSF56601">
    <property type="entry name" value="beta-lactamase/transpeptidase-like"/>
    <property type="match status" value="1"/>
</dbReference>
<dbReference type="EMBL" id="CP103866">
    <property type="protein sequence ID" value="UWE02303.1"/>
    <property type="molecule type" value="Genomic_DNA"/>
</dbReference>
<evidence type="ECO:0000313" key="1">
    <source>
        <dbReference type="EMBL" id="UWE02303.1"/>
    </source>
</evidence>